<evidence type="ECO:0000256" key="11">
    <source>
        <dbReference type="ARBA" id="ARBA00022989"/>
    </source>
</evidence>
<organism evidence="20">
    <name type="scientific">Caldithrix abyssi</name>
    <dbReference type="NCBI Taxonomy" id="187145"/>
    <lineage>
        <taxon>Bacteria</taxon>
        <taxon>Pseudomonadati</taxon>
        <taxon>Calditrichota</taxon>
        <taxon>Calditrichia</taxon>
        <taxon>Calditrichales</taxon>
        <taxon>Calditrichaceae</taxon>
        <taxon>Caldithrix</taxon>
    </lineage>
</organism>
<dbReference type="CDD" id="cd17546">
    <property type="entry name" value="REC_hyHK_CKI1_RcsC-like"/>
    <property type="match status" value="2"/>
</dbReference>
<evidence type="ECO:0000256" key="10">
    <source>
        <dbReference type="ARBA" id="ARBA00022840"/>
    </source>
</evidence>
<dbReference type="InterPro" id="IPR001789">
    <property type="entry name" value="Sig_transdc_resp-reg_receiver"/>
</dbReference>
<dbReference type="Gene3D" id="3.30.450.20">
    <property type="entry name" value="PAS domain"/>
    <property type="match status" value="2"/>
</dbReference>
<dbReference type="SUPFAM" id="SSF47384">
    <property type="entry name" value="Homodimeric domain of signal transducing histidine kinase"/>
    <property type="match status" value="1"/>
</dbReference>
<dbReference type="FunFam" id="3.30.565.10:FF:000010">
    <property type="entry name" value="Sensor histidine kinase RcsC"/>
    <property type="match status" value="1"/>
</dbReference>
<comment type="catalytic activity">
    <reaction evidence="1">
        <text>ATP + protein L-histidine = ADP + protein N-phospho-L-histidine.</text>
        <dbReference type="EC" id="2.7.13.3"/>
    </reaction>
</comment>
<evidence type="ECO:0000259" key="18">
    <source>
        <dbReference type="PROSITE" id="PS50110"/>
    </source>
</evidence>
<dbReference type="Pfam" id="PF00072">
    <property type="entry name" value="Response_reg"/>
    <property type="match status" value="2"/>
</dbReference>
<reference evidence="20" key="1">
    <citation type="journal article" date="2020" name="mSystems">
        <title>Genome- and Community-Level Interaction Insights into Carbon Utilization and Element Cycling Functions of Hydrothermarchaeota in Hydrothermal Sediment.</title>
        <authorList>
            <person name="Zhou Z."/>
            <person name="Liu Y."/>
            <person name="Xu W."/>
            <person name="Pan J."/>
            <person name="Luo Z.H."/>
            <person name="Li M."/>
        </authorList>
    </citation>
    <scope>NUCLEOTIDE SEQUENCE [LARGE SCALE GENOMIC DNA]</scope>
    <source>
        <strain evidence="20">HyVt-456</strain>
    </source>
</reference>
<dbReference type="PROSITE" id="PS50885">
    <property type="entry name" value="HAMP"/>
    <property type="match status" value="1"/>
</dbReference>
<dbReference type="GO" id="GO:0000155">
    <property type="term" value="F:phosphorelay sensor kinase activity"/>
    <property type="evidence" value="ECO:0007669"/>
    <property type="project" value="InterPro"/>
</dbReference>
<keyword evidence="5 15" id="KW-0597">Phosphoprotein</keyword>
<dbReference type="PRINTS" id="PR00344">
    <property type="entry name" value="BCTRLSENSOR"/>
</dbReference>
<evidence type="ECO:0000256" key="15">
    <source>
        <dbReference type="PROSITE-ProRule" id="PRU00169"/>
    </source>
</evidence>
<feature type="domain" description="Response regulatory" evidence="18">
    <location>
        <begin position="1112"/>
        <end position="1233"/>
    </location>
</feature>
<dbReference type="SMART" id="SM00448">
    <property type="entry name" value="REC"/>
    <property type="match status" value="2"/>
</dbReference>
<dbReference type="InterPro" id="IPR048760">
    <property type="entry name" value="VP0354-like_sensor_dom"/>
</dbReference>
<sequence>MHLKKSMPIVWKLTLAGSIVTVIAVSLAGWYSFETSRDLLIESSVSLMREAAERQSERLTRSIDAVRKDAIFLSNSRGVNGVLRALNNNGYDPDSKKSLDEWRANLEQAFSLMVRAKNYQQVRLISLKNGYEIVRVDAPHGEQKTIHFHRGDRLQDKSTAPYVIKGAMLLPGEIYISDITLNREHGVIEQPWRPTQRIVVPVFNHAGTTPNYTISPERVDLIGKIQYYDEVLTMSALAAAQSGNVKWIKRYEANEVLLDRVIEKSLRLGGAFARKALHSVKAANDQLVSLEKRALALVKKGEKRKALRILESKAYHEHKMIYKKGLDKLIAVLEQTGTLKKPQALIVINTNAQLLIDELEVNDKYDIILTNSSGGIIQHPNKLRNWEFEKGLNNGMVLDHPFVWNSFKQNKVKVIRESGHEDIHISVKIPLSDFDDSRFLGLFLIAHEDVILSSIAGLKTKVLFISILSVLFTGIIGFFAVRRLTGPIIKLTRQARQLANGDRNVKIKVEGHDEVARLGQSFADLVEKLQKKTDEAHKSMLEIRELNASLEKKVKERTAELAENEKKFRTLFDNATDALMITGEDGFLDCNNAALQMFKVDTVEAFRKLHPADLSPDLQPDGSGSYELSREKIKEAFKRGPLHFEWLHKRMDGEEFDAEVSLRKIRIGHQDVLYVIVRDISDRKQKEKIRKIIDKLSESAGISTTLKELIVNIREGITPFVETQNFYIALYNEKQQRYSFPVIFEDNKISGEMPPRDMHSTCTHYIYRQGTALILSQEDLARLAEEGAIRLRGRLSKCWMGVPLKNNNHVFGVLVVQDYENPNAYDTADLELMQYIAEKIGTLILRKISEEEMREAKEKAEALSRMKSEFLASMSHEIRTPMNGVLGMAHLMMDTRLDPEQREYIATIASSAEALLTVINDILDFSKIEAGKLELEYIDFDLKKMLEEVSDLLVIKTDEKGLDFKCFLEPGTHAYVNGDPGRIRQILINLAGNAIKFTSKGRVNIWVEIEKENDDQAYYTFSILDTGIGISDEHKDKLFKSFSQVDASTTRKYGGTGLGLAICKKLTQLMGGDIGFESEVNCGSLFWFSIPLKKVPAPETKTKPSIDFSGKKALIVDDSRTDREILKMQMMPCGCEIFEAENATDALDILKVYASTDHPIDFALIDLKMPGISGDQLCTLIKNDPLISTTKMIMITAASLRGDAKRMFELGFHGFLTKPLKISQLYECLSNIYSDEKASPEYNGKLPEQDLLLPRGHVLLVEDNLINQKVAKKLLQRIGFEISCANNGREALEAIEGKHYDIILMDMQMPVMDGLEATRNIRLREDGEKHIPIIAMTANAMKGDKEKCFEAGMDDYLSKPIKPEELEKVVLKWIHSEPVMSAPR</sequence>
<keyword evidence="6" id="KW-0808">Transferase</keyword>
<dbReference type="CDD" id="cd16922">
    <property type="entry name" value="HATPase_EvgS-ArcB-TorS-like"/>
    <property type="match status" value="1"/>
</dbReference>
<dbReference type="Pfam" id="PF13426">
    <property type="entry name" value="PAS_9"/>
    <property type="match status" value="1"/>
</dbReference>
<keyword evidence="11" id="KW-1133">Transmembrane helix</keyword>
<dbReference type="PANTHER" id="PTHR45339">
    <property type="entry name" value="HYBRID SIGNAL TRANSDUCTION HISTIDINE KINASE J"/>
    <property type="match status" value="1"/>
</dbReference>
<dbReference type="SMART" id="SM00387">
    <property type="entry name" value="HATPase_c"/>
    <property type="match status" value="1"/>
</dbReference>
<dbReference type="NCBIfam" id="TIGR00229">
    <property type="entry name" value="sensory_box"/>
    <property type="match status" value="1"/>
</dbReference>
<name>A0A7V1LKB5_CALAY</name>
<dbReference type="InterPro" id="IPR036097">
    <property type="entry name" value="HisK_dim/P_sf"/>
</dbReference>
<evidence type="ECO:0000256" key="2">
    <source>
        <dbReference type="ARBA" id="ARBA00004651"/>
    </source>
</evidence>
<dbReference type="SUPFAM" id="SSF55874">
    <property type="entry name" value="ATPase domain of HSP90 chaperone/DNA topoisomerase II/histidine kinase"/>
    <property type="match status" value="1"/>
</dbReference>
<dbReference type="FunFam" id="1.10.287.130:FF:000002">
    <property type="entry name" value="Two-component osmosensing histidine kinase"/>
    <property type="match status" value="1"/>
</dbReference>
<feature type="domain" description="HAMP" evidence="19">
    <location>
        <begin position="482"/>
        <end position="534"/>
    </location>
</feature>
<evidence type="ECO:0000259" key="19">
    <source>
        <dbReference type="PROSITE" id="PS50885"/>
    </source>
</evidence>
<evidence type="ECO:0000256" key="5">
    <source>
        <dbReference type="ARBA" id="ARBA00022553"/>
    </source>
</evidence>
<dbReference type="InterPro" id="IPR000014">
    <property type="entry name" value="PAS"/>
</dbReference>
<dbReference type="InterPro" id="IPR029016">
    <property type="entry name" value="GAF-like_dom_sf"/>
</dbReference>
<dbReference type="Pfam" id="PF02518">
    <property type="entry name" value="HATPase_c"/>
    <property type="match status" value="1"/>
</dbReference>
<dbReference type="InterPro" id="IPR029151">
    <property type="entry name" value="Sensor-like_sf"/>
</dbReference>
<dbReference type="InterPro" id="IPR005467">
    <property type="entry name" value="His_kinase_dom"/>
</dbReference>
<dbReference type="Gene3D" id="3.30.565.10">
    <property type="entry name" value="Histidine kinase-like ATPase, C-terminal domain"/>
    <property type="match status" value="1"/>
</dbReference>
<dbReference type="InterPro" id="IPR003660">
    <property type="entry name" value="HAMP_dom"/>
</dbReference>
<dbReference type="CDD" id="cd00082">
    <property type="entry name" value="HisKA"/>
    <property type="match status" value="1"/>
</dbReference>
<feature type="coiled-coil region" evidence="16">
    <location>
        <begin position="273"/>
        <end position="300"/>
    </location>
</feature>
<evidence type="ECO:0000256" key="6">
    <source>
        <dbReference type="ARBA" id="ARBA00022679"/>
    </source>
</evidence>
<dbReference type="GO" id="GO:0005886">
    <property type="term" value="C:plasma membrane"/>
    <property type="evidence" value="ECO:0007669"/>
    <property type="project" value="UniProtKB-SubCell"/>
</dbReference>
<dbReference type="SUPFAM" id="SSF55781">
    <property type="entry name" value="GAF domain-like"/>
    <property type="match status" value="1"/>
</dbReference>
<comment type="subcellular location">
    <subcellularLocation>
        <location evidence="2">Cell membrane</location>
        <topology evidence="2">Multi-pass membrane protein</topology>
    </subcellularLocation>
</comment>
<dbReference type="Pfam" id="PF13185">
    <property type="entry name" value="GAF_2"/>
    <property type="match status" value="1"/>
</dbReference>
<accession>A0A7V1LKB5</accession>
<gene>
    <name evidence="20" type="ORF">ENJ10_02735</name>
</gene>
<feature type="domain" description="Histidine kinase" evidence="17">
    <location>
        <begin position="873"/>
        <end position="1094"/>
    </location>
</feature>
<dbReference type="SMART" id="SM00304">
    <property type="entry name" value="HAMP"/>
    <property type="match status" value="1"/>
</dbReference>
<proteinExistence type="predicted"/>
<evidence type="ECO:0000313" key="20">
    <source>
        <dbReference type="EMBL" id="HED09579.1"/>
    </source>
</evidence>
<dbReference type="EMBL" id="DRLD01000071">
    <property type="protein sequence ID" value="HED09579.1"/>
    <property type="molecule type" value="Genomic_DNA"/>
</dbReference>
<evidence type="ECO:0000256" key="3">
    <source>
        <dbReference type="ARBA" id="ARBA00012438"/>
    </source>
</evidence>
<dbReference type="SMART" id="SM00065">
    <property type="entry name" value="GAF"/>
    <property type="match status" value="1"/>
</dbReference>
<feature type="domain" description="Response regulatory" evidence="18">
    <location>
        <begin position="1257"/>
        <end position="1374"/>
    </location>
</feature>
<dbReference type="Pfam" id="PF00512">
    <property type="entry name" value="HisKA"/>
    <property type="match status" value="1"/>
</dbReference>
<evidence type="ECO:0000256" key="12">
    <source>
        <dbReference type="ARBA" id="ARBA00023012"/>
    </source>
</evidence>
<protein>
    <recommendedName>
        <fullName evidence="14">Sensory/regulatory protein RpfC</fullName>
        <ecNumber evidence="3">2.7.13.3</ecNumber>
    </recommendedName>
</protein>
<dbReference type="InterPro" id="IPR011006">
    <property type="entry name" value="CheY-like_superfamily"/>
</dbReference>
<keyword evidence="4" id="KW-1003">Cell membrane</keyword>
<evidence type="ECO:0000256" key="13">
    <source>
        <dbReference type="ARBA" id="ARBA00064003"/>
    </source>
</evidence>
<keyword evidence="12" id="KW-0902">Two-component regulatory system</keyword>
<dbReference type="InterPro" id="IPR003661">
    <property type="entry name" value="HisK_dim/P_dom"/>
</dbReference>
<dbReference type="InterPro" id="IPR036890">
    <property type="entry name" value="HATPase_C_sf"/>
</dbReference>
<keyword evidence="7" id="KW-0812">Transmembrane</keyword>
<dbReference type="CDD" id="cd06225">
    <property type="entry name" value="HAMP"/>
    <property type="match status" value="1"/>
</dbReference>
<dbReference type="Gene3D" id="6.10.340.10">
    <property type="match status" value="1"/>
</dbReference>
<dbReference type="Gene3D" id="3.30.450.40">
    <property type="match status" value="1"/>
</dbReference>
<keyword evidence="11" id="KW-0472">Membrane</keyword>
<dbReference type="InterPro" id="IPR004358">
    <property type="entry name" value="Sig_transdc_His_kin-like_C"/>
</dbReference>
<evidence type="ECO:0000256" key="9">
    <source>
        <dbReference type="ARBA" id="ARBA00022777"/>
    </source>
</evidence>
<dbReference type="SUPFAM" id="SSF158472">
    <property type="entry name" value="HAMP domain-like"/>
    <property type="match status" value="1"/>
</dbReference>
<dbReference type="Gene3D" id="1.10.287.130">
    <property type="match status" value="1"/>
</dbReference>
<comment type="caution">
    <text evidence="20">The sequence shown here is derived from an EMBL/GenBank/DDBJ whole genome shotgun (WGS) entry which is preliminary data.</text>
</comment>
<dbReference type="InterPro" id="IPR035965">
    <property type="entry name" value="PAS-like_dom_sf"/>
</dbReference>
<dbReference type="Pfam" id="PF00672">
    <property type="entry name" value="HAMP"/>
    <property type="match status" value="1"/>
</dbReference>
<dbReference type="SMART" id="SM00388">
    <property type="entry name" value="HisKA"/>
    <property type="match status" value="1"/>
</dbReference>
<keyword evidence="10" id="KW-0067">ATP-binding</keyword>
<comment type="subunit">
    <text evidence="13">At low DSF concentrations, interacts with RpfF.</text>
</comment>
<evidence type="ECO:0000256" key="14">
    <source>
        <dbReference type="ARBA" id="ARBA00068150"/>
    </source>
</evidence>
<evidence type="ECO:0000256" key="16">
    <source>
        <dbReference type="SAM" id="Coils"/>
    </source>
</evidence>
<feature type="modified residue" description="4-aspartylphosphate" evidence="15">
    <location>
        <position position="1306"/>
    </location>
</feature>
<evidence type="ECO:0000256" key="8">
    <source>
        <dbReference type="ARBA" id="ARBA00022741"/>
    </source>
</evidence>
<dbReference type="PANTHER" id="PTHR45339:SF1">
    <property type="entry name" value="HYBRID SIGNAL TRANSDUCTION HISTIDINE KINASE J"/>
    <property type="match status" value="1"/>
</dbReference>
<dbReference type="Gene3D" id="3.40.50.2300">
    <property type="match status" value="2"/>
</dbReference>
<evidence type="ECO:0000259" key="17">
    <source>
        <dbReference type="PROSITE" id="PS50109"/>
    </source>
</evidence>
<dbReference type="Proteomes" id="UP000886005">
    <property type="component" value="Unassembled WGS sequence"/>
</dbReference>
<dbReference type="EC" id="2.7.13.3" evidence="3"/>
<dbReference type="InterPro" id="IPR003018">
    <property type="entry name" value="GAF"/>
</dbReference>
<dbReference type="PROSITE" id="PS50110">
    <property type="entry name" value="RESPONSE_REGULATORY"/>
    <property type="match status" value="2"/>
</dbReference>
<dbReference type="SUPFAM" id="SSF55785">
    <property type="entry name" value="PYP-like sensor domain (PAS domain)"/>
    <property type="match status" value="1"/>
</dbReference>
<evidence type="ECO:0000256" key="1">
    <source>
        <dbReference type="ARBA" id="ARBA00000085"/>
    </source>
</evidence>
<feature type="modified residue" description="4-aspartylphosphate" evidence="15">
    <location>
        <position position="1166"/>
    </location>
</feature>
<keyword evidence="16" id="KW-0175">Coiled coil</keyword>
<evidence type="ECO:0000256" key="4">
    <source>
        <dbReference type="ARBA" id="ARBA00022475"/>
    </source>
</evidence>
<dbReference type="SUPFAM" id="SSF103190">
    <property type="entry name" value="Sensory domain-like"/>
    <property type="match status" value="1"/>
</dbReference>
<dbReference type="InterPro" id="IPR003594">
    <property type="entry name" value="HATPase_dom"/>
</dbReference>
<keyword evidence="8" id="KW-0547">Nucleotide-binding</keyword>
<evidence type="ECO:0000256" key="7">
    <source>
        <dbReference type="ARBA" id="ARBA00022692"/>
    </source>
</evidence>
<dbReference type="SUPFAM" id="SSF52172">
    <property type="entry name" value="CheY-like"/>
    <property type="match status" value="2"/>
</dbReference>
<dbReference type="PROSITE" id="PS50109">
    <property type="entry name" value="HIS_KIN"/>
    <property type="match status" value="1"/>
</dbReference>
<keyword evidence="9" id="KW-0418">Kinase</keyword>
<dbReference type="GO" id="GO:0005524">
    <property type="term" value="F:ATP binding"/>
    <property type="evidence" value="ECO:0007669"/>
    <property type="project" value="UniProtKB-KW"/>
</dbReference>
<dbReference type="Pfam" id="PF21623">
    <property type="entry name" value="HK_sensor_dom_bact"/>
    <property type="match status" value="1"/>
</dbReference>